<protein>
    <submittedName>
        <fullName evidence="3">Hint domain-containing protein</fullName>
    </submittedName>
</protein>
<name>A0ABY1N7F9_9RHOB</name>
<dbReference type="InterPro" id="IPR036844">
    <property type="entry name" value="Hint_dom_sf"/>
</dbReference>
<organism evidence="3 4">
    <name type="scientific">Shimia sagamensis</name>
    <dbReference type="NCBI Taxonomy" id="1566352"/>
    <lineage>
        <taxon>Bacteria</taxon>
        <taxon>Pseudomonadati</taxon>
        <taxon>Pseudomonadota</taxon>
        <taxon>Alphaproteobacteria</taxon>
        <taxon>Rhodobacterales</taxon>
        <taxon>Roseobacteraceae</taxon>
    </lineage>
</organism>
<evidence type="ECO:0000313" key="4">
    <source>
        <dbReference type="Proteomes" id="UP001157961"/>
    </source>
</evidence>
<dbReference type="RefSeq" id="WP_283424131.1">
    <property type="nucleotide sequence ID" value="NZ_FXTY01000001.1"/>
</dbReference>
<dbReference type="SUPFAM" id="SSF51294">
    <property type="entry name" value="Hedgehog/intein (Hint) domain"/>
    <property type="match status" value="1"/>
</dbReference>
<comment type="caution">
    <text evidence="3">The sequence shown here is derived from an EMBL/GenBank/DDBJ whole genome shotgun (WGS) entry which is preliminary data.</text>
</comment>
<reference evidence="3 4" key="1">
    <citation type="submission" date="2017-05" db="EMBL/GenBank/DDBJ databases">
        <authorList>
            <person name="Varghese N."/>
            <person name="Submissions S."/>
        </authorList>
    </citation>
    <scope>NUCLEOTIDE SEQUENCE [LARGE SCALE GENOMIC DNA]</scope>
    <source>
        <strain evidence="3 4">DSM 29734</strain>
    </source>
</reference>
<gene>
    <name evidence="3" type="ORF">SAMN06265373_101263</name>
</gene>
<dbReference type="EMBL" id="FXTY01000001">
    <property type="protein sequence ID" value="SMP02523.1"/>
    <property type="molecule type" value="Genomic_DNA"/>
</dbReference>
<dbReference type="InterPro" id="IPR028992">
    <property type="entry name" value="Hedgehog/Intein_dom"/>
</dbReference>
<accession>A0ABY1N7F9</accession>
<evidence type="ECO:0000259" key="2">
    <source>
        <dbReference type="Pfam" id="PF13403"/>
    </source>
</evidence>
<dbReference type="Pfam" id="PF13403">
    <property type="entry name" value="Hint_2"/>
    <property type="match status" value="1"/>
</dbReference>
<proteinExistence type="predicted"/>
<sequence length="347" mass="38902">MSSFWGRFDDNHGNQKQFEPTDDPAKEITFVPKGEDGDLVLEDNNNKPDPDTQVLMDGQAHDFVFELTGTVPQDDDIPEQFWGQEIAVISIQDYPEPGEETRMFFFPEMNPDEEDMNEFEDEEFVVKHPDRHPDDMPVCFLPGTMIATPDGLRAVESLQPGDFVCVAKGKPAKVFWVASSHFSYAELLRDAALRPVCIDADSLAPGVPAQDLWVSQQHRIALRGWQVEMLAATEAAFAHAKHLAPQPGIPGREWRDGVDYVHLMFDRHHVVEANGAEAESLFLGDQALESLGANARAELDQLLEAKTWLKPRFAQAALPTMKAHEAQTWRKMVDGKPVFRDLVQVAA</sequence>
<evidence type="ECO:0000313" key="3">
    <source>
        <dbReference type="EMBL" id="SMP02523.1"/>
    </source>
</evidence>
<dbReference type="Proteomes" id="UP001157961">
    <property type="component" value="Unassembled WGS sequence"/>
</dbReference>
<feature type="region of interest" description="Disordered" evidence="1">
    <location>
        <begin position="1"/>
        <end position="50"/>
    </location>
</feature>
<feature type="domain" description="Hedgehog/Intein (Hint)" evidence="2">
    <location>
        <begin position="138"/>
        <end position="284"/>
    </location>
</feature>
<evidence type="ECO:0000256" key="1">
    <source>
        <dbReference type="SAM" id="MobiDB-lite"/>
    </source>
</evidence>
<keyword evidence="4" id="KW-1185">Reference proteome</keyword>